<organism evidence="2 3">
    <name type="scientific">Cymbomonas tetramitiformis</name>
    <dbReference type="NCBI Taxonomy" id="36881"/>
    <lineage>
        <taxon>Eukaryota</taxon>
        <taxon>Viridiplantae</taxon>
        <taxon>Chlorophyta</taxon>
        <taxon>Pyramimonadophyceae</taxon>
        <taxon>Pyramimonadales</taxon>
        <taxon>Pyramimonadaceae</taxon>
        <taxon>Cymbomonas</taxon>
    </lineage>
</organism>
<dbReference type="AlphaFoldDB" id="A0AAE0LEF5"/>
<proteinExistence type="predicted"/>
<feature type="region of interest" description="Disordered" evidence="1">
    <location>
        <begin position="47"/>
        <end position="71"/>
    </location>
</feature>
<feature type="non-terminal residue" evidence="2">
    <location>
        <position position="144"/>
    </location>
</feature>
<gene>
    <name evidence="2" type="ORF">CYMTET_10010</name>
</gene>
<evidence type="ECO:0000256" key="1">
    <source>
        <dbReference type="SAM" id="MobiDB-lite"/>
    </source>
</evidence>
<name>A0AAE0LEF5_9CHLO</name>
<sequence>MAFGDLGFHLYVPIVQVPARVSHPFTELPGHCVVVVTSRVGFIAPEEGRVGSGSRAPAQGKRTGGKEAFRELGPSSSARLVRLRGGAETRAKMGSPSRIDANDMQYWHSRISDNTELTCAGGGADTRKGCVMPAVRERGCAVEE</sequence>
<evidence type="ECO:0000313" key="2">
    <source>
        <dbReference type="EMBL" id="KAK3282243.1"/>
    </source>
</evidence>
<protein>
    <submittedName>
        <fullName evidence="2">Uncharacterized protein</fullName>
    </submittedName>
</protein>
<evidence type="ECO:0000313" key="3">
    <source>
        <dbReference type="Proteomes" id="UP001190700"/>
    </source>
</evidence>
<comment type="caution">
    <text evidence="2">The sequence shown here is derived from an EMBL/GenBank/DDBJ whole genome shotgun (WGS) entry which is preliminary data.</text>
</comment>
<reference evidence="2 3" key="1">
    <citation type="journal article" date="2015" name="Genome Biol. Evol.">
        <title>Comparative Genomics of a Bacterivorous Green Alga Reveals Evolutionary Causalities and Consequences of Phago-Mixotrophic Mode of Nutrition.</title>
        <authorList>
            <person name="Burns J.A."/>
            <person name="Paasch A."/>
            <person name="Narechania A."/>
            <person name="Kim E."/>
        </authorList>
    </citation>
    <scope>NUCLEOTIDE SEQUENCE [LARGE SCALE GENOMIC DNA]</scope>
    <source>
        <strain evidence="2 3">PLY_AMNH</strain>
    </source>
</reference>
<dbReference type="Proteomes" id="UP001190700">
    <property type="component" value="Unassembled WGS sequence"/>
</dbReference>
<accession>A0AAE0LEF5</accession>
<dbReference type="EMBL" id="LGRX02003428">
    <property type="protein sequence ID" value="KAK3282243.1"/>
    <property type="molecule type" value="Genomic_DNA"/>
</dbReference>
<keyword evidence="3" id="KW-1185">Reference proteome</keyword>